<feature type="transmembrane region" description="Helical" evidence="2">
    <location>
        <begin position="66"/>
        <end position="86"/>
    </location>
</feature>
<accession>A0A067GY34</accession>
<feature type="transmembrane region" description="Helical" evidence="2">
    <location>
        <begin position="25"/>
        <end position="46"/>
    </location>
</feature>
<evidence type="ECO:0000313" key="4">
    <source>
        <dbReference type="Proteomes" id="UP000027120"/>
    </source>
</evidence>
<evidence type="ECO:0000256" key="2">
    <source>
        <dbReference type="SAM" id="Phobius"/>
    </source>
</evidence>
<feature type="region of interest" description="Disordered" evidence="1">
    <location>
        <begin position="192"/>
        <end position="215"/>
    </location>
</feature>
<keyword evidence="2" id="KW-0472">Membrane</keyword>
<evidence type="ECO:0000256" key="1">
    <source>
        <dbReference type="SAM" id="MobiDB-lite"/>
    </source>
</evidence>
<dbReference type="EMBL" id="KK784874">
    <property type="protein sequence ID" value="KDO84618.1"/>
    <property type="molecule type" value="Genomic_DNA"/>
</dbReference>
<organism evidence="3 4">
    <name type="scientific">Citrus sinensis</name>
    <name type="common">Sweet orange</name>
    <name type="synonym">Citrus aurantium var. sinensis</name>
    <dbReference type="NCBI Taxonomy" id="2711"/>
    <lineage>
        <taxon>Eukaryota</taxon>
        <taxon>Viridiplantae</taxon>
        <taxon>Streptophyta</taxon>
        <taxon>Embryophyta</taxon>
        <taxon>Tracheophyta</taxon>
        <taxon>Spermatophyta</taxon>
        <taxon>Magnoliopsida</taxon>
        <taxon>eudicotyledons</taxon>
        <taxon>Gunneridae</taxon>
        <taxon>Pentapetalae</taxon>
        <taxon>rosids</taxon>
        <taxon>malvids</taxon>
        <taxon>Sapindales</taxon>
        <taxon>Rutaceae</taxon>
        <taxon>Aurantioideae</taxon>
        <taxon>Citrus</taxon>
    </lineage>
</organism>
<name>A0A067GY34_CITSI</name>
<keyword evidence="4" id="KW-1185">Reference proteome</keyword>
<dbReference type="PANTHER" id="PTHR33640:SF34">
    <property type="entry name" value="PROTEIN, PUTATIVE-RELATED"/>
    <property type="match status" value="1"/>
</dbReference>
<proteinExistence type="predicted"/>
<dbReference type="Proteomes" id="UP000027120">
    <property type="component" value="Unassembled WGS sequence"/>
</dbReference>
<keyword evidence="2" id="KW-0812">Transmembrane</keyword>
<protein>
    <recommendedName>
        <fullName evidence="5">DUF4408 domain-containing protein</fullName>
    </recommendedName>
</protein>
<dbReference type="STRING" id="2711.A0A067GY34"/>
<gene>
    <name evidence="3" type="ORF">CISIN_1g025078mg</name>
</gene>
<reference evidence="3 4" key="1">
    <citation type="submission" date="2014-04" db="EMBL/GenBank/DDBJ databases">
        <authorList>
            <consortium name="International Citrus Genome Consortium"/>
            <person name="Gmitter F."/>
            <person name="Chen C."/>
            <person name="Farmerie W."/>
            <person name="Harkins T."/>
            <person name="Desany B."/>
            <person name="Mohiuddin M."/>
            <person name="Kodira C."/>
            <person name="Borodovsky M."/>
            <person name="Lomsadze A."/>
            <person name="Burns P."/>
            <person name="Jenkins J."/>
            <person name="Prochnik S."/>
            <person name="Shu S."/>
            <person name="Chapman J."/>
            <person name="Pitluck S."/>
            <person name="Schmutz J."/>
            <person name="Rokhsar D."/>
        </authorList>
    </citation>
    <scope>NUCLEOTIDE SEQUENCE</scope>
</reference>
<keyword evidence="2" id="KW-1133">Transmembrane helix</keyword>
<dbReference type="AlphaFoldDB" id="A0A067GY34"/>
<dbReference type="PANTHER" id="PTHR33640">
    <property type="entry name" value="TRANSMEMBRANE PROTEIN"/>
    <property type="match status" value="1"/>
</dbReference>
<dbReference type="PaxDb" id="2711-XP_006473537.1"/>
<sequence length="258" mass="29149">MDPFKFNNVKAEKAKAMRNFNRQKILKKLEVFTALALMAWSSYNYIPVAVKISADFLRHNVAVFGQPLYVFIAVNMLIVIISVLSLQKPAKQDFYKEYVSITNRSSTATSAKDDQKPAPEVTVSDNQIACVDNVVNSPVEAKAAAPVPLEDCELPKRAVSAVGTVTEAKEYRRTRSERLDRKGNRREVLRRSETLIKRADQDNEGRRSSEMDDLSSEEFRMTIETFIASKRKTLIEENTLDLKLENKQSLALTLSAVN</sequence>
<feature type="compositionally biased region" description="Basic and acidic residues" evidence="1">
    <location>
        <begin position="192"/>
        <end position="210"/>
    </location>
</feature>
<dbReference type="eggNOG" id="ENOG502SV1K">
    <property type="taxonomic scope" value="Eukaryota"/>
</dbReference>
<evidence type="ECO:0008006" key="5">
    <source>
        <dbReference type="Google" id="ProtNLM"/>
    </source>
</evidence>
<evidence type="ECO:0000313" key="3">
    <source>
        <dbReference type="EMBL" id="KDO84618.1"/>
    </source>
</evidence>